<keyword evidence="1" id="KW-0812">Transmembrane</keyword>
<keyword evidence="1" id="KW-0472">Membrane</keyword>
<dbReference type="Proteomes" id="UP000071859">
    <property type="component" value="Unassembled WGS sequence"/>
</dbReference>
<evidence type="ECO:0000313" key="2">
    <source>
        <dbReference type="EMBL" id="SAK82512.1"/>
    </source>
</evidence>
<sequence>MRSAGSGKQTSSAPRAIYYALASNIAVAACKFGVAFYHQLRLRTR</sequence>
<accession>A0A158CJP7</accession>
<comment type="caution">
    <text evidence="2">The sequence shown here is derived from an EMBL/GenBank/DDBJ whole genome shotgun (WGS) entry which is preliminary data.</text>
</comment>
<proteinExistence type="predicted"/>
<name>A0A158CJP7_9BURK</name>
<keyword evidence="1" id="KW-1133">Transmembrane helix</keyword>
<dbReference type="EMBL" id="FCOX02000020">
    <property type="protein sequence ID" value="SAK82512.1"/>
    <property type="molecule type" value="Genomic_DNA"/>
</dbReference>
<evidence type="ECO:0000256" key="1">
    <source>
        <dbReference type="SAM" id="Phobius"/>
    </source>
</evidence>
<reference evidence="2" key="1">
    <citation type="submission" date="2016-01" db="EMBL/GenBank/DDBJ databases">
        <authorList>
            <person name="Peeters C."/>
        </authorList>
    </citation>
    <scope>NUCLEOTIDE SEQUENCE</scope>
    <source>
        <strain evidence="2">LMG 29321</strain>
    </source>
</reference>
<protein>
    <submittedName>
        <fullName evidence="2">Uncharacterized protein</fullName>
    </submittedName>
</protein>
<dbReference type="AlphaFoldDB" id="A0A158CJP7"/>
<evidence type="ECO:0000313" key="3">
    <source>
        <dbReference type="Proteomes" id="UP000071859"/>
    </source>
</evidence>
<organism evidence="2 3">
    <name type="scientific">Caballeronia calidae</name>
    <dbReference type="NCBI Taxonomy" id="1777139"/>
    <lineage>
        <taxon>Bacteria</taxon>
        <taxon>Pseudomonadati</taxon>
        <taxon>Pseudomonadota</taxon>
        <taxon>Betaproteobacteria</taxon>
        <taxon>Burkholderiales</taxon>
        <taxon>Burkholderiaceae</taxon>
        <taxon>Caballeronia</taxon>
    </lineage>
</organism>
<gene>
    <name evidence="2" type="ORF">AWB78_04032</name>
</gene>
<dbReference type="PROSITE" id="PS51257">
    <property type="entry name" value="PROKAR_LIPOPROTEIN"/>
    <property type="match status" value="1"/>
</dbReference>
<keyword evidence="3" id="KW-1185">Reference proteome</keyword>
<feature type="transmembrane region" description="Helical" evidence="1">
    <location>
        <begin position="16"/>
        <end position="37"/>
    </location>
</feature>